<protein>
    <submittedName>
        <fullName evidence="1">Uncharacterized protein</fullName>
    </submittedName>
</protein>
<dbReference type="Proteomes" id="UP001056426">
    <property type="component" value="Chromosome"/>
</dbReference>
<reference evidence="1" key="2">
    <citation type="submission" date="2022-06" db="EMBL/GenBank/DDBJ databases">
        <title>Xiashengella guii gen. nov. sp. nov., a bacterium isolated form anaerobic digestion tank.</title>
        <authorList>
            <person name="Huang H."/>
        </authorList>
    </citation>
    <scope>NUCLEOTIDE SEQUENCE</scope>
    <source>
        <strain evidence="1">Ai-910</strain>
    </source>
</reference>
<keyword evidence="2" id="KW-1185">Reference proteome</keyword>
<name>A0A9J6ZT47_9BACT</name>
<evidence type="ECO:0000313" key="1">
    <source>
        <dbReference type="EMBL" id="URW80761.1"/>
    </source>
</evidence>
<reference evidence="1" key="1">
    <citation type="submission" date="2022-05" db="EMBL/GenBank/DDBJ databases">
        <authorList>
            <person name="Sun X."/>
        </authorList>
    </citation>
    <scope>NUCLEOTIDE SEQUENCE</scope>
    <source>
        <strain evidence="1">Ai-910</strain>
    </source>
</reference>
<dbReference type="KEGG" id="alkq:M9189_05275"/>
<dbReference type="EMBL" id="CP098400">
    <property type="protein sequence ID" value="URW80761.1"/>
    <property type="molecule type" value="Genomic_DNA"/>
</dbReference>
<dbReference type="AlphaFoldDB" id="A0A9J6ZT47"/>
<accession>A0A9J6ZT47</accession>
<sequence length="92" mass="10519">MPAAPPSNEINHAKNPAPRLKFRKLASLRQPEFLDGSKSDFLYANFLRQLHSEFSVQLDIATRVVKKERALSATERNDTFAGNKDEQYEKNN</sequence>
<evidence type="ECO:0000313" key="2">
    <source>
        <dbReference type="Proteomes" id="UP001056426"/>
    </source>
</evidence>
<organism evidence="1 2">
    <name type="scientific">Xiashengella succiniciproducens</name>
    <dbReference type="NCBI Taxonomy" id="2949635"/>
    <lineage>
        <taxon>Bacteria</taxon>
        <taxon>Pseudomonadati</taxon>
        <taxon>Bacteroidota</taxon>
        <taxon>Bacteroidia</taxon>
        <taxon>Marinilabiliales</taxon>
        <taxon>Marinilabiliaceae</taxon>
        <taxon>Xiashengella</taxon>
    </lineage>
</organism>
<gene>
    <name evidence="1" type="ORF">M9189_05275</name>
</gene>
<proteinExistence type="predicted"/>
<dbReference type="RefSeq" id="WP_250725172.1">
    <property type="nucleotide sequence ID" value="NZ_CP098400.1"/>
</dbReference>